<dbReference type="EMBL" id="VWXX01000061">
    <property type="protein sequence ID" value="KAA6181832.1"/>
    <property type="molecule type" value="Genomic_DNA"/>
</dbReference>
<gene>
    <name evidence="1" type="ORF">F2Q65_18830</name>
</gene>
<accession>A0A5M8FLP3</accession>
<protein>
    <submittedName>
        <fullName evidence="1">Uncharacterized protein</fullName>
    </submittedName>
</protein>
<organism evidence="1 2">
    <name type="scientific">Thiohalocapsa marina</name>
    <dbReference type="NCBI Taxonomy" id="424902"/>
    <lineage>
        <taxon>Bacteria</taxon>
        <taxon>Pseudomonadati</taxon>
        <taxon>Pseudomonadota</taxon>
        <taxon>Gammaproteobacteria</taxon>
        <taxon>Chromatiales</taxon>
        <taxon>Chromatiaceae</taxon>
        <taxon>Thiohalocapsa</taxon>
    </lineage>
</organism>
<dbReference type="Proteomes" id="UP000322981">
    <property type="component" value="Unassembled WGS sequence"/>
</dbReference>
<dbReference type="AlphaFoldDB" id="A0A5M8FLP3"/>
<evidence type="ECO:0000313" key="1">
    <source>
        <dbReference type="EMBL" id="KAA6181832.1"/>
    </source>
</evidence>
<comment type="caution">
    <text evidence="1">The sequence shown here is derived from an EMBL/GenBank/DDBJ whole genome shotgun (WGS) entry which is preliminary data.</text>
</comment>
<name>A0A5M8FLP3_9GAMM</name>
<reference evidence="1 2" key="1">
    <citation type="submission" date="2019-09" db="EMBL/GenBank/DDBJ databases">
        <title>Whole-genome sequence of the purple sulfur bacterium Thiohalocapsa marina DSM 19078.</title>
        <authorList>
            <person name="Kyndt J.A."/>
            <person name="Meyer T.E."/>
        </authorList>
    </citation>
    <scope>NUCLEOTIDE SEQUENCE [LARGE SCALE GENOMIC DNA]</scope>
    <source>
        <strain evidence="1 2">DSM 19078</strain>
    </source>
</reference>
<dbReference type="OrthoDB" id="5540942at2"/>
<dbReference type="RefSeq" id="WP_150094938.1">
    <property type="nucleotide sequence ID" value="NZ_VWXX01000061.1"/>
</dbReference>
<sequence length="158" mass="18032">MSSAFDANRRGARGHRLSHRPRMPLPGLVQAIYRLLPICLLGIGIAVAEPLATAPEEHHSPPPGSLERRAILEALRSEVRRWHQIEVVFVVDVLTVIHDWAWVQTRPQSPDGQRRYEDLAALLQREQGQWTVVEIVGESEETLRQRFPEMPEALLETR</sequence>
<keyword evidence="2" id="KW-1185">Reference proteome</keyword>
<proteinExistence type="predicted"/>
<evidence type="ECO:0000313" key="2">
    <source>
        <dbReference type="Proteomes" id="UP000322981"/>
    </source>
</evidence>